<dbReference type="PANTHER" id="PTHR43157">
    <property type="entry name" value="PHOSPHATIDYLINOSITOL-GLYCAN BIOSYNTHESIS CLASS F PROTEIN-RELATED"/>
    <property type="match status" value="1"/>
</dbReference>
<protein>
    <submittedName>
        <fullName evidence="2">Short-chain dehydrogenase</fullName>
    </submittedName>
</protein>
<dbReference type="SUPFAM" id="SSF51735">
    <property type="entry name" value="NAD(P)-binding Rossmann-fold domains"/>
    <property type="match status" value="1"/>
</dbReference>
<proteinExistence type="predicted"/>
<name>A0A0V8GCE5_9BACL</name>
<reference evidence="2 3" key="1">
    <citation type="journal article" date="2015" name="Int. J. Syst. Evol. Microbiol.">
        <title>Exiguobacterium enclense sp. nov., isolated from sediment.</title>
        <authorList>
            <person name="Dastager S.G."/>
            <person name="Mawlankar R."/>
            <person name="Sonalkar V.V."/>
            <person name="Thorat M.N."/>
            <person name="Mual P."/>
            <person name="Verma A."/>
            <person name="Krishnamurthi S."/>
            <person name="Tang S.K."/>
            <person name="Li W.J."/>
        </authorList>
    </citation>
    <scope>NUCLEOTIDE SEQUENCE [LARGE SCALE GENOMIC DNA]</scope>
    <source>
        <strain evidence="2 3">NIO-1109</strain>
    </source>
</reference>
<dbReference type="Pfam" id="PF00106">
    <property type="entry name" value="adh_short"/>
    <property type="match status" value="1"/>
</dbReference>
<dbReference type="Gene3D" id="3.40.50.720">
    <property type="entry name" value="NAD(P)-binding Rossmann-like Domain"/>
    <property type="match status" value="1"/>
</dbReference>
<dbReference type="GO" id="GO:0016491">
    <property type="term" value="F:oxidoreductase activity"/>
    <property type="evidence" value="ECO:0007669"/>
    <property type="project" value="UniProtKB-KW"/>
</dbReference>
<gene>
    <name evidence="2" type="ORF">AS033_14980</name>
</gene>
<dbReference type="InterPro" id="IPR002347">
    <property type="entry name" value="SDR_fam"/>
</dbReference>
<sequence length="290" mass="32855">MNICIVTGANSGMGMVTIQELLERGDRVIATVRSQKKATALVQLLREHGVSHTHLEIEIVQLDQLDSVRRFADRLFDLVGRIDRLILNAGVMVPPYHVTKDGFESQFQVNYLSHFYLIERLLPLLEKGNDPRVISISSLAGEGGLIRTDVELEAIAHVKKEHYSPMRSYRESKLLQMIHMRELAEKHGDRITFVSVHPGIVNTDLFYRGKYGKVMKTLLKPVAQVGYWTGKLYTPEYGAKTALYLATTDDPLDNGGYYADSAPRLSNPIVEDDEYRAQARNLSRRWVELA</sequence>
<evidence type="ECO:0000313" key="2">
    <source>
        <dbReference type="EMBL" id="KSU47956.1"/>
    </source>
</evidence>
<dbReference type="OrthoDB" id="9809821at2"/>
<dbReference type="InterPro" id="IPR036291">
    <property type="entry name" value="NAD(P)-bd_dom_sf"/>
</dbReference>
<dbReference type="AlphaFoldDB" id="A0A0V8GCE5"/>
<dbReference type="EMBL" id="LNQL01000006">
    <property type="protein sequence ID" value="KSU47956.1"/>
    <property type="molecule type" value="Genomic_DNA"/>
</dbReference>
<comment type="caution">
    <text evidence="2">The sequence shown here is derived from an EMBL/GenBank/DDBJ whole genome shotgun (WGS) entry which is preliminary data.</text>
</comment>
<organism evidence="2 3">
    <name type="scientific">Exiguobacterium indicum</name>
    <dbReference type="NCBI Taxonomy" id="296995"/>
    <lineage>
        <taxon>Bacteria</taxon>
        <taxon>Bacillati</taxon>
        <taxon>Bacillota</taxon>
        <taxon>Bacilli</taxon>
        <taxon>Bacillales</taxon>
        <taxon>Bacillales Family XII. Incertae Sedis</taxon>
        <taxon>Exiguobacterium</taxon>
    </lineage>
</organism>
<accession>A0A0V8GCE5</accession>
<dbReference type="Proteomes" id="UP000053797">
    <property type="component" value="Unassembled WGS sequence"/>
</dbReference>
<dbReference type="PRINTS" id="PR00081">
    <property type="entry name" value="GDHRDH"/>
</dbReference>
<dbReference type="PANTHER" id="PTHR43157:SF31">
    <property type="entry name" value="PHOSPHATIDYLINOSITOL-GLYCAN BIOSYNTHESIS CLASS F PROTEIN"/>
    <property type="match status" value="1"/>
</dbReference>
<evidence type="ECO:0000313" key="3">
    <source>
        <dbReference type="Proteomes" id="UP000053797"/>
    </source>
</evidence>
<keyword evidence="1" id="KW-0560">Oxidoreductase</keyword>
<evidence type="ECO:0000256" key="1">
    <source>
        <dbReference type="ARBA" id="ARBA00023002"/>
    </source>
</evidence>
<dbReference type="RefSeq" id="WP_023468304.1">
    <property type="nucleotide sequence ID" value="NZ_FMYN01000006.1"/>
</dbReference>